<dbReference type="RefSeq" id="XP_060328682.1">
    <property type="nucleotide sequence ID" value="XM_060469769.1"/>
</dbReference>
<evidence type="ECO:0000256" key="1">
    <source>
        <dbReference type="SAM" id="MobiDB-lite"/>
    </source>
</evidence>
<evidence type="ECO:0000313" key="2">
    <source>
        <dbReference type="EMBL" id="KAK0455172.1"/>
    </source>
</evidence>
<dbReference type="AlphaFoldDB" id="A0AA39K6D1"/>
<organism evidence="2 3">
    <name type="scientific">Armillaria tabescens</name>
    <name type="common">Ringless honey mushroom</name>
    <name type="synonym">Agaricus tabescens</name>
    <dbReference type="NCBI Taxonomy" id="1929756"/>
    <lineage>
        <taxon>Eukaryota</taxon>
        <taxon>Fungi</taxon>
        <taxon>Dikarya</taxon>
        <taxon>Basidiomycota</taxon>
        <taxon>Agaricomycotina</taxon>
        <taxon>Agaricomycetes</taxon>
        <taxon>Agaricomycetidae</taxon>
        <taxon>Agaricales</taxon>
        <taxon>Marasmiineae</taxon>
        <taxon>Physalacriaceae</taxon>
        <taxon>Desarmillaria</taxon>
    </lineage>
</organism>
<protein>
    <submittedName>
        <fullName evidence="2">Uncharacterized protein</fullName>
    </submittedName>
</protein>
<comment type="caution">
    <text evidence="2">The sequence shown here is derived from an EMBL/GenBank/DDBJ whole genome shotgun (WGS) entry which is preliminary data.</text>
</comment>
<feature type="compositionally biased region" description="Basic and acidic residues" evidence="1">
    <location>
        <begin position="280"/>
        <end position="294"/>
    </location>
</feature>
<reference evidence="2" key="1">
    <citation type="submission" date="2023-06" db="EMBL/GenBank/DDBJ databases">
        <authorList>
            <consortium name="Lawrence Berkeley National Laboratory"/>
            <person name="Ahrendt S."/>
            <person name="Sahu N."/>
            <person name="Indic B."/>
            <person name="Wong-Bajracharya J."/>
            <person name="Merenyi Z."/>
            <person name="Ke H.-M."/>
            <person name="Monk M."/>
            <person name="Kocsube S."/>
            <person name="Drula E."/>
            <person name="Lipzen A."/>
            <person name="Balint B."/>
            <person name="Henrissat B."/>
            <person name="Andreopoulos B."/>
            <person name="Martin F.M."/>
            <person name="Harder C.B."/>
            <person name="Rigling D."/>
            <person name="Ford K.L."/>
            <person name="Foster G.D."/>
            <person name="Pangilinan J."/>
            <person name="Papanicolaou A."/>
            <person name="Barry K."/>
            <person name="LaButti K."/>
            <person name="Viragh M."/>
            <person name="Koriabine M."/>
            <person name="Yan M."/>
            <person name="Riley R."/>
            <person name="Champramary S."/>
            <person name="Plett K.L."/>
            <person name="Tsai I.J."/>
            <person name="Slot J."/>
            <person name="Sipos G."/>
            <person name="Plett J."/>
            <person name="Nagy L.G."/>
            <person name="Grigoriev I.V."/>
        </authorList>
    </citation>
    <scope>NUCLEOTIDE SEQUENCE</scope>
    <source>
        <strain evidence="2">CCBAS 213</strain>
    </source>
</reference>
<dbReference type="GeneID" id="85353317"/>
<feature type="region of interest" description="Disordered" evidence="1">
    <location>
        <begin position="280"/>
        <end position="301"/>
    </location>
</feature>
<dbReference type="Proteomes" id="UP001175211">
    <property type="component" value="Unassembled WGS sequence"/>
</dbReference>
<sequence>MLSKARRSLQTLFCPATAAPASFTPPPENTIIFEVDSAARRSTKSQSAYSYLTSVARYCPRGVGDAVVTKIEFRKSPKPPNHEFILLYVKDRIVPGSKPREGSSLSLDSTKFDYSPDASLSTEHDFFIITSDVNTKRSDHILSTLTFDDDSTFTADEAAMICKIASDFSQHFSHQYARVIYNVIQKTQKGHFTKKSAEDDRCMVSNGASISYFDRLAEIYCEEWPKWMADIEKRKREMDEEEKRWKENEQELVKVENSTMELKQELNRLKEELAMLQKVKDASESRDIASREPVETTDSSP</sequence>
<name>A0AA39K6D1_ARMTA</name>
<keyword evidence="3" id="KW-1185">Reference proteome</keyword>
<dbReference type="EMBL" id="JAUEPS010000026">
    <property type="protein sequence ID" value="KAK0455172.1"/>
    <property type="molecule type" value="Genomic_DNA"/>
</dbReference>
<proteinExistence type="predicted"/>
<evidence type="ECO:0000313" key="3">
    <source>
        <dbReference type="Proteomes" id="UP001175211"/>
    </source>
</evidence>
<accession>A0AA39K6D1</accession>
<gene>
    <name evidence="2" type="ORF">EV420DRAFT_1481428</name>
</gene>